<evidence type="ECO:0000256" key="2">
    <source>
        <dbReference type="SAM" id="Phobius"/>
    </source>
</evidence>
<feature type="chain" id="PRO_5046110153" evidence="3">
    <location>
        <begin position="25"/>
        <end position="497"/>
    </location>
</feature>
<sequence length="497" mass="54478">MLLNKPGAWPVIICLLWNPRTVLASDKQPQVQWISPSAGDVFTSGDSMLGKWTADTAVVSPAFKLCPGGPQSSLKSRADGTGDDGSDISCGSKVYPTVQQSSGTYSISLAIPNTTTDQTWHLEMSDDFANTWSSPSFSLSPSGSPSSAPAVGAQSPLSPQSQTPTYPSTTSGPVTASSISSVNPESASVATMLATRTPPPTAAFAIPLSIVGAILLVAVFLSLKHNRKLAEERAQDVEKLVLSRKSSVASSFKSGFSRQSEIEHALNVLSKAQSQGNVKPMPVPLFMPVEIPVPKREARRSTREAYFPIQYTEYNQRPRPRQEVRYHERPPSYHTAPLSRSQSRARSLLSSDYSSSRASSRTAVHPPSHGHHSACQSSHRLPSLRVASPLQYYGHCSDKHRERDQHCDQRHSRSQFEGRDHDIECATHSVLDDYLPKPNPHDYSPRPPVCLMPAPQRLHVRNNSAMSSRSYDEEEEEMMEVDLYGAVADSLNRARRH</sequence>
<feature type="compositionally biased region" description="Basic and acidic residues" evidence="1">
    <location>
        <begin position="320"/>
        <end position="331"/>
    </location>
</feature>
<keyword evidence="2" id="KW-1133">Transmembrane helix</keyword>
<keyword evidence="5" id="KW-1185">Reference proteome</keyword>
<feature type="transmembrane region" description="Helical" evidence="2">
    <location>
        <begin position="202"/>
        <end position="223"/>
    </location>
</feature>
<comment type="caution">
    <text evidence="4">The sequence shown here is derived from an EMBL/GenBank/DDBJ whole genome shotgun (WGS) entry which is preliminary data.</text>
</comment>
<evidence type="ECO:0000256" key="3">
    <source>
        <dbReference type="SAM" id="SignalP"/>
    </source>
</evidence>
<dbReference type="Proteomes" id="UP001150217">
    <property type="component" value="Unassembled WGS sequence"/>
</dbReference>
<evidence type="ECO:0000313" key="5">
    <source>
        <dbReference type="Proteomes" id="UP001150217"/>
    </source>
</evidence>
<accession>A0ABQ8V7G4</accession>
<feature type="compositionally biased region" description="Low complexity" evidence="1">
    <location>
        <begin position="338"/>
        <end position="361"/>
    </location>
</feature>
<protein>
    <submittedName>
        <fullName evidence="4">Uncharacterized protein</fullName>
    </submittedName>
</protein>
<keyword evidence="2" id="KW-0812">Transmembrane</keyword>
<keyword evidence="2" id="KW-0472">Membrane</keyword>
<feature type="compositionally biased region" description="Low complexity" evidence="1">
    <location>
        <begin position="134"/>
        <end position="175"/>
    </location>
</feature>
<name>A0ABQ8V7G4_9AGAR</name>
<organism evidence="4 5">
    <name type="scientific">Lentinula lateritia</name>
    <dbReference type="NCBI Taxonomy" id="40482"/>
    <lineage>
        <taxon>Eukaryota</taxon>
        <taxon>Fungi</taxon>
        <taxon>Dikarya</taxon>
        <taxon>Basidiomycota</taxon>
        <taxon>Agaricomycotina</taxon>
        <taxon>Agaricomycetes</taxon>
        <taxon>Agaricomycetidae</taxon>
        <taxon>Agaricales</taxon>
        <taxon>Marasmiineae</taxon>
        <taxon>Omphalotaceae</taxon>
        <taxon>Lentinula</taxon>
    </lineage>
</organism>
<evidence type="ECO:0000313" key="4">
    <source>
        <dbReference type="EMBL" id="KAJ4475112.1"/>
    </source>
</evidence>
<reference evidence="4" key="1">
    <citation type="submission" date="2022-08" db="EMBL/GenBank/DDBJ databases">
        <title>A Global Phylogenomic Analysis of the Shiitake Genus Lentinula.</title>
        <authorList>
            <consortium name="DOE Joint Genome Institute"/>
            <person name="Sierra-Patev S."/>
            <person name="Min B."/>
            <person name="Naranjo-Ortiz M."/>
            <person name="Looney B."/>
            <person name="Konkel Z."/>
            <person name="Slot J.C."/>
            <person name="Sakamoto Y."/>
            <person name="Steenwyk J.L."/>
            <person name="Rokas A."/>
            <person name="Carro J."/>
            <person name="Camarero S."/>
            <person name="Ferreira P."/>
            <person name="Molpeceres G."/>
            <person name="Ruiz-Duenas F.J."/>
            <person name="Serrano A."/>
            <person name="Henrissat B."/>
            <person name="Drula E."/>
            <person name="Hughes K.W."/>
            <person name="Mata J.L."/>
            <person name="Ishikawa N.K."/>
            <person name="Vargas-Isla R."/>
            <person name="Ushijima S."/>
            <person name="Smith C.A."/>
            <person name="Ahrendt S."/>
            <person name="Andreopoulos W."/>
            <person name="He G."/>
            <person name="Labutti K."/>
            <person name="Lipzen A."/>
            <person name="Ng V."/>
            <person name="Riley R."/>
            <person name="Sandor L."/>
            <person name="Barry K."/>
            <person name="Martinez A.T."/>
            <person name="Xiao Y."/>
            <person name="Gibbons J.G."/>
            <person name="Terashima K."/>
            <person name="Grigoriev I.V."/>
            <person name="Hibbett D.S."/>
        </authorList>
    </citation>
    <scope>NUCLEOTIDE SEQUENCE</scope>
    <source>
        <strain evidence="4">RHP3577 ss4</strain>
    </source>
</reference>
<feature type="region of interest" description="Disordered" evidence="1">
    <location>
        <begin position="134"/>
        <end position="180"/>
    </location>
</feature>
<gene>
    <name evidence="4" type="ORF">C8R41DRAFT_923715</name>
</gene>
<evidence type="ECO:0000256" key="1">
    <source>
        <dbReference type="SAM" id="MobiDB-lite"/>
    </source>
</evidence>
<feature type="signal peptide" evidence="3">
    <location>
        <begin position="1"/>
        <end position="24"/>
    </location>
</feature>
<keyword evidence="3" id="KW-0732">Signal</keyword>
<feature type="region of interest" description="Disordered" evidence="1">
    <location>
        <begin position="309"/>
        <end position="381"/>
    </location>
</feature>
<dbReference type="EMBL" id="JANVFT010000075">
    <property type="protein sequence ID" value="KAJ4475112.1"/>
    <property type="molecule type" value="Genomic_DNA"/>
</dbReference>
<proteinExistence type="predicted"/>